<evidence type="ECO:0000313" key="3">
    <source>
        <dbReference type="Proteomes" id="UP000183413"/>
    </source>
</evidence>
<protein>
    <recommendedName>
        <fullName evidence="1">Glyoxalase-like domain-containing protein</fullName>
    </recommendedName>
</protein>
<dbReference type="RefSeq" id="WP_075022704.1">
    <property type="nucleotide sequence ID" value="NZ_CP083237.1"/>
</dbReference>
<dbReference type="AlphaFoldDB" id="A0A1I5LEN3"/>
<dbReference type="PANTHER" id="PTHR35908:SF1">
    <property type="entry name" value="CONSERVED PROTEIN"/>
    <property type="match status" value="1"/>
</dbReference>
<dbReference type="Pfam" id="PF18029">
    <property type="entry name" value="Glyoxalase_6"/>
    <property type="match status" value="1"/>
</dbReference>
<dbReference type="InterPro" id="IPR041581">
    <property type="entry name" value="Glyoxalase_6"/>
</dbReference>
<dbReference type="STRING" id="1993.SAMN04489713_110346"/>
<name>A0A1I5LEN3_9ACTN</name>
<dbReference type="SUPFAM" id="SSF54593">
    <property type="entry name" value="Glyoxalase/Bleomycin resistance protein/Dihydroxybiphenyl dioxygenase"/>
    <property type="match status" value="1"/>
</dbReference>
<dbReference type="GeneID" id="99650372"/>
<dbReference type="OrthoDB" id="3295209at2"/>
<dbReference type="PANTHER" id="PTHR35908">
    <property type="entry name" value="HYPOTHETICAL FUSION PROTEIN"/>
    <property type="match status" value="1"/>
</dbReference>
<dbReference type="eggNOG" id="COG0346">
    <property type="taxonomic scope" value="Bacteria"/>
</dbReference>
<dbReference type="InterPro" id="IPR029068">
    <property type="entry name" value="Glyas_Bleomycin-R_OHBP_Dase"/>
</dbReference>
<reference evidence="2 3" key="1">
    <citation type="submission" date="2016-10" db="EMBL/GenBank/DDBJ databases">
        <authorList>
            <person name="de Groot N.N."/>
        </authorList>
    </citation>
    <scope>NUCLEOTIDE SEQUENCE [LARGE SCALE GENOMIC DNA]</scope>
    <source>
        <strain evidence="2 3">DSM 43067</strain>
    </source>
</reference>
<proteinExistence type="predicted"/>
<sequence length="119" mass="12915">MELVFVLDCRAPDTLADFWAAALGYERGVFDPPYVKLTDPSGNGPPLLLQRVPEPKTVKNRMHLDLRVADMDAELARVGGLGATVVRGPFVDDGWPTTVLADPEGNEFCVIVPPGEENP</sequence>
<evidence type="ECO:0000313" key="2">
    <source>
        <dbReference type="EMBL" id="SFO95306.1"/>
    </source>
</evidence>
<dbReference type="Gene3D" id="3.10.180.10">
    <property type="entry name" value="2,3-Dihydroxybiphenyl 1,2-Dioxygenase, domain 1"/>
    <property type="match status" value="1"/>
</dbReference>
<dbReference type="InParanoid" id="A0A1I5LEN3"/>
<accession>A0A1I5LEN3</accession>
<gene>
    <name evidence="2" type="ORF">SAMN04489713_110346</name>
</gene>
<organism evidence="2 3">
    <name type="scientific">Actinomadura madurae</name>
    <dbReference type="NCBI Taxonomy" id="1993"/>
    <lineage>
        <taxon>Bacteria</taxon>
        <taxon>Bacillati</taxon>
        <taxon>Actinomycetota</taxon>
        <taxon>Actinomycetes</taxon>
        <taxon>Streptosporangiales</taxon>
        <taxon>Thermomonosporaceae</taxon>
        <taxon>Actinomadura</taxon>
    </lineage>
</organism>
<evidence type="ECO:0000259" key="1">
    <source>
        <dbReference type="Pfam" id="PF18029"/>
    </source>
</evidence>
<feature type="domain" description="Glyoxalase-like" evidence="1">
    <location>
        <begin position="5"/>
        <end position="111"/>
    </location>
</feature>
<dbReference type="Proteomes" id="UP000183413">
    <property type="component" value="Unassembled WGS sequence"/>
</dbReference>
<keyword evidence="3" id="KW-1185">Reference proteome</keyword>
<dbReference type="EMBL" id="FOVH01000010">
    <property type="protein sequence ID" value="SFO95306.1"/>
    <property type="molecule type" value="Genomic_DNA"/>
</dbReference>